<dbReference type="EMBL" id="LAZR01002841">
    <property type="protein sequence ID" value="KKN24971.1"/>
    <property type="molecule type" value="Genomic_DNA"/>
</dbReference>
<protein>
    <submittedName>
        <fullName evidence="1">Uncharacterized protein</fullName>
    </submittedName>
</protein>
<dbReference type="NCBIfam" id="NF045672">
    <property type="entry name" value="MCP_gp7_epsi_15"/>
    <property type="match status" value="1"/>
</dbReference>
<organism evidence="1">
    <name type="scientific">marine sediment metagenome</name>
    <dbReference type="NCBI Taxonomy" id="412755"/>
    <lineage>
        <taxon>unclassified sequences</taxon>
        <taxon>metagenomes</taxon>
        <taxon>ecological metagenomes</taxon>
    </lineage>
</organism>
<sequence>MSETLITMAKGMKDKLIAGIITQFARQDLAMQQIPFDDMTSFVERAWQITSHSEAVFRDIGEGYPDLQDTFDEIFNSVYLLGGKMDVDRALLLPKDKEIDSFNQNILLQSERFRTAFMDKFINGDRGTDPKAFNGLYKRMADLVALGHTDAEVDAQSGSGALDINASSANRQIFLDKMNEVKFNIAGGV</sequence>
<proteinExistence type="predicted"/>
<dbReference type="AlphaFoldDB" id="A0A0F9RIZ1"/>
<accession>A0A0F9RIZ1</accession>
<name>A0A0F9RIZ1_9ZZZZ</name>
<dbReference type="InterPro" id="IPR048813">
    <property type="entry name" value="GP7-like"/>
</dbReference>
<reference evidence="1" key="1">
    <citation type="journal article" date="2015" name="Nature">
        <title>Complex archaea that bridge the gap between prokaryotes and eukaryotes.</title>
        <authorList>
            <person name="Spang A."/>
            <person name="Saw J.H."/>
            <person name="Jorgensen S.L."/>
            <person name="Zaremba-Niedzwiedzka K."/>
            <person name="Martijn J."/>
            <person name="Lind A.E."/>
            <person name="van Eijk R."/>
            <person name="Schleper C."/>
            <person name="Guy L."/>
            <person name="Ettema T.J."/>
        </authorList>
    </citation>
    <scope>NUCLEOTIDE SEQUENCE</scope>
</reference>
<gene>
    <name evidence="1" type="ORF">LCGC14_0889570</name>
</gene>
<comment type="caution">
    <text evidence="1">The sequence shown here is derived from an EMBL/GenBank/DDBJ whole genome shotgun (WGS) entry which is preliminary data.</text>
</comment>
<evidence type="ECO:0000313" key="1">
    <source>
        <dbReference type="EMBL" id="KKN24971.1"/>
    </source>
</evidence>
<feature type="non-terminal residue" evidence="1">
    <location>
        <position position="189"/>
    </location>
</feature>